<feature type="region of interest" description="Disordered" evidence="1">
    <location>
        <begin position="156"/>
        <end position="480"/>
    </location>
</feature>
<evidence type="ECO:0000313" key="2">
    <source>
        <dbReference type="EMBL" id="RUS75533.1"/>
    </source>
</evidence>
<reference evidence="2 3" key="1">
    <citation type="submission" date="2019-01" db="EMBL/GenBank/DDBJ databases">
        <title>A draft genome assembly of the solar-powered sea slug Elysia chlorotica.</title>
        <authorList>
            <person name="Cai H."/>
            <person name="Li Q."/>
            <person name="Fang X."/>
            <person name="Li J."/>
            <person name="Curtis N.E."/>
            <person name="Altenburger A."/>
            <person name="Shibata T."/>
            <person name="Feng M."/>
            <person name="Maeda T."/>
            <person name="Schwartz J.A."/>
            <person name="Shigenobu S."/>
            <person name="Lundholm N."/>
            <person name="Nishiyama T."/>
            <person name="Yang H."/>
            <person name="Hasebe M."/>
            <person name="Li S."/>
            <person name="Pierce S.K."/>
            <person name="Wang J."/>
        </authorList>
    </citation>
    <scope>NUCLEOTIDE SEQUENCE [LARGE SCALE GENOMIC DNA]</scope>
    <source>
        <strain evidence="2">EC2010</strain>
        <tissue evidence="2">Whole organism of an adult</tissue>
    </source>
</reference>
<organism evidence="2 3">
    <name type="scientific">Elysia chlorotica</name>
    <name type="common">Eastern emerald elysia</name>
    <name type="synonym">Sea slug</name>
    <dbReference type="NCBI Taxonomy" id="188477"/>
    <lineage>
        <taxon>Eukaryota</taxon>
        <taxon>Metazoa</taxon>
        <taxon>Spiralia</taxon>
        <taxon>Lophotrochozoa</taxon>
        <taxon>Mollusca</taxon>
        <taxon>Gastropoda</taxon>
        <taxon>Heterobranchia</taxon>
        <taxon>Euthyneura</taxon>
        <taxon>Panpulmonata</taxon>
        <taxon>Sacoglossa</taxon>
        <taxon>Placobranchoidea</taxon>
        <taxon>Plakobranchidae</taxon>
        <taxon>Elysia</taxon>
    </lineage>
</organism>
<gene>
    <name evidence="2" type="ORF">EGW08_016701</name>
</gene>
<feature type="compositionally biased region" description="Polar residues" evidence="1">
    <location>
        <begin position="387"/>
        <end position="396"/>
    </location>
</feature>
<evidence type="ECO:0000256" key="1">
    <source>
        <dbReference type="SAM" id="MobiDB-lite"/>
    </source>
</evidence>
<dbReference type="AlphaFoldDB" id="A0A3S1B403"/>
<feature type="compositionally biased region" description="Low complexity" evidence="1">
    <location>
        <begin position="697"/>
        <end position="710"/>
    </location>
</feature>
<accession>A0A3S1B403</accession>
<dbReference type="OrthoDB" id="6226111at2759"/>
<feature type="compositionally biased region" description="Basic and acidic residues" evidence="1">
    <location>
        <begin position="711"/>
        <end position="731"/>
    </location>
</feature>
<feature type="compositionally biased region" description="Basic and acidic residues" evidence="1">
    <location>
        <begin position="367"/>
        <end position="386"/>
    </location>
</feature>
<feature type="compositionally biased region" description="Low complexity" evidence="1">
    <location>
        <begin position="616"/>
        <end position="627"/>
    </location>
</feature>
<feature type="compositionally biased region" description="Low complexity" evidence="1">
    <location>
        <begin position="156"/>
        <end position="171"/>
    </location>
</feature>
<feature type="compositionally biased region" description="Polar residues" evidence="1">
    <location>
        <begin position="418"/>
        <end position="459"/>
    </location>
</feature>
<feature type="region of interest" description="Disordered" evidence="1">
    <location>
        <begin position="678"/>
        <end position="753"/>
    </location>
</feature>
<sequence length="753" mass="81038">MMQFAGHSYTYQSPLEDFFLAGVEAQPPADATGDRVLTPSNGRKSASSTRPNSRANREKSAKDEKFKISYKLYKMAPKSWRPDSSLGDAVPLSEVMIDEPQEEMTMSYSYSGQMTGQATEWRPSSSHSRLNYNHDVNTSLVFGDEMFTEDAAAAAGASSSSSTTPVPAAFSQRGASLRNSERFTPSMTRNVHMSATKDTRSHSRVGNRDDDDATPTPSRSARRKSSSRRSINEDCSDNRASVTGTPTMAGDRSLSKDEITNSSPGNIARKSANLRRSLTGSGRAYSKTTSSPLPPTAMVPTPPPPQVPGEHTSSTQPGISSNTTAPARSANGPSTRSAQFLRRGLRTPSGQDSALPSAPHRLSSAAAKEKQDGKAIRSSHSDRDPVSSKSMVSRQQTSLSRHGTSSSSGLRRHVSDLDASSQLKRTPSHAQPHSRPSSTSHQAVSGQRQQTPVQQWRPNSSTGGGGSGEPGHDPSVSVSASLQGRGHFSQDTVIADMLHSRVQEDGWIGGEPDSDGDSDGGDAGYNDDGDMMGVSHNYDDGNDLEFMHLQLMRQASATRRQGTQGDTKNSQHWETEVRPFSGRSSINSSRAFNPAVNITGKIGAQEKKNLGLGHASSRPSSSMSVASGRESRAIVMDGEDLSVYDNVGAAPAEEDQETEDRETLEKLEWELASDTGRLTADGQISRLSMLDQEERGSGSSSRSSGKSWRSGSERDYDVTSKLLADEKHARDEVDELEMSRSATLAEDEVKALR</sequence>
<feature type="region of interest" description="Disordered" evidence="1">
    <location>
        <begin position="505"/>
        <end position="532"/>
    </location>
</feature>
<feature type="compositionally biased region" description="Acidic residues" evidence="1">
    <location>
        <begin position="512"/>
        <end position="530"/>
    </location>
</feature>
<feature type="region of interest" description="Disordered" evidence="1">
    <location>
        <begin position="610"/>
        <end position="630"/>
    </location>
</feature>
<dbReference type="Proteomes" id="UP000271974">
    <property type="component" value="Unassembled WGS sequence"/>
</dbReference>
<feature type="region of interest" description="Disordered" evidence="1">
    <location>
        <begin position="28"/>
        <end position="62"/>
    </location>
</feature>
<evidence type="ECO:0000313" key="3">
    <source>
        <dbReference type="Proteomes" id="UP000271974"/>
    </source>
</evidence>
<keyword evidence="3" id="KW-1185">Reference proteome</keyword>
<feature type="compositionally biased region" description="Polar residues" evidence="1">
    <location>
        <begin position="173"/>
        <end position="193"/>
    </location>
</feature>
<dbReference type="EMBL" id="RQTK01000732">
    <property type="protein sequence ID" value="RUS75533.1"/>
    <property type="molecule type" value="Genomic_DNA"/>
</dbReference>
<feature type="compositionally biased region" description="Low complexity" evidence="1">
    <location>
        <begin position="397"/>
        <end position="409"/>
    </location>
</feature>
<name>A0A3S1B403_ELYCH</name>
<feature type="compositionally biased region" description="Polar residues" evidence="1">
    <location>
        <begin position="555"/>
        <end position="568"/>
    </location>
</feature>
<feature type="region of interest" description="Disordered" evidence="1">
    <location>
        <begin position="555"/>
        <end position="588"/>
    </location>
</feature>
<comment type="caution">
    <text evidence="2">The sequence shown here is derived from an EMBL/GenBank/DDBJ whole genome shotgun (WGS) entry which is preliminary data.</text>
</comment>
<proteinExistence type="predicted"/>
<feature type="compositionally biased region" description="Polar residues" evidence="1">
    <location>
        <begin position="38"/>
        <end position="54"/>
    </location>
</feature>
<feature type="compositionally biased region" description="Polar residues" evidence="1">
    <location>
        <begin position="311"/>
        <end position="338"/>
    </location>
</feature>
<feature type="compositionally biased region" description="Polar residues" evidence="1">
    <location>
        <begin position="274"/>
        <end position="291"/>
    </location>
</feature>
<feature type="compositionally biased region" description="Pro residues" evidence="1">
    <location>
        <begin position="292"/>
        <end position="307"/>
    </location>
</feature>
<protein>
    <submittedName>
        <fullName evidence="2">Uncharacterized protein</fullName>
    </submittedName>
</protein>